<dbReference type="SUPFAM" id="SSF51735">
    <property type="entry name" value="NAD(P)-binding Rossmann-fold domains"/>
    <property type="match status" value="1"/>
</dbReference>
<protein>
    <submittedName>
        <fullName evidence="3">Uncharacterized protein</fullName>
    </submittedName>
</protein>
<proteinExistence type="inferred from homology"/>
<name>A0A9J6A190_SOLCO</name>
<dbReference type="EMBL" id="JACXVP010000003">
    <property type="protein sequence ID" value="KAG5618232.1"/>
    <property type="molecule type" value="Genomic_DNA"/>
</dbReference>
<dbReference type="OrthoDB" id="294295at2759"/>
<comment type="similarity">
    <text evidence="1">Belongs to the short-chain dehydrogenases/reductases (SDR) family.</text>
</comment>
<evidence type="ECO:0000256" key="2">
    <source>
        <dbReference type="ARBA" id="ARBA00023027"/>
    </source>
</evidence>
<gene>
    <name evidence="3" type="ORF">H5410_018056</name>
</gene>
<evidence type="ECO:0000256" key="1">
    <source>
        <dbReference type="ARBA" id="ARBA00006484"/>
    </source>
</evidence>
<dbReference type="Gene3D" id="3.40.50.720">
    <property type="entry name" value="NAD(P)-binding Rossmann-like Domain"/>
    <property type="match status" value="1"/>
</dbReference>
<dbReference type="AlphaFoldDB" id="A0A9J6A190"/>
<reference evidence="3 4" key="1">
    <citation type="submission" date="2020-09" db="EMBL/GenBank/DDBJ databases">
        <title>De no assembly of potato wild relative species, Solanum commersonii.</title>
        <authorList>
            <person name="Cho K."/>
        </authorList>
    </citation>
    <scope>NUCLEOTIDE SEQUENCE [LARGE SCALE GENOMIC DNA]</scope>
    <source>
        <strain evidence="3">LZ3.2</strain>
        <tissue evidence="3">Leaf</tissue>
    </source>
</reference>
<dbReference type="InterPro" id="IPR036291">
    <property type="entry name" value="NAD(P)-bd_dom_sf"/>
</dbReference>
<organism evidence="3 4">
    <name type="scientific">Solanum commersonii</name>
    <name type="common">Commerson's wild potato</name>
    <name type="synonym">Commerson's nightshade</name>
    <dbReference type="NCBI Taxonomy" id="4109"/>
    <lineage>
        <taxon>Eukaryota</taxon>
        <taxon>Viridiplantae</taxon>
        <taxon>Streptophyta</taxon>
        <taxon>Embryophyta</taxon>
        <taxon>Tracheophyta</taxon>
        <taxon>Spermatophyta</taxon>
        <taxon>Magnoliopsida</taxon>
        <taxon>eudicotyledons</taxon>
        <taxon>Gunneridae</taxon>
        <taxon>Pentapetalae</taxon>
        <taxon>asterids</taxon>
        <taxon>lamiids</taxon>
        <taxon>Solanales</taxon>
        <taxon>Solanaceae</taxon>
        <taxon>Solanoideae</taxon>
        <taxon>Solaneae</taxon>
        <taxon>Solanum</taxon>
    </lineage>
</organism>
<comment type="caution">
    <text evidence="3">The sequence shown here is derived from an EMBL/GenBank/DDBJ whole genome shotgun (WGS) entry which is preliminary data.</text>
</comment>
<accession>A0A9J6A190</accession>
<keyword evidence="2" id="KW-0520">NAD</keyword>
<dbReference type="Proteomes" id="UP000824120">
    <property type="component" value="Chromosome 3"/>
</dbReference>
<evidence type="ECO:0000313" key="3">
    <source>
        <dbReference type="EMBL" id="KAG5618232.1"/>
    </source>
</evidence>
<sequence>MQIFPFSSNNIQGKAQIETKMAAVSRKLKGKVAIVTGGASGIEEGTARLFAIHGAQSVVLANIQDEKSSACGCIHPFADLQLRAMRLE</sequence>
<evidence type="ECO:0000313" key="4">
    <source>
        <dbReference type="Proteomes" id="UP000824120"/>
    </source>
</evidence>
<dbReference type="PANTHER" id="PTHR42820:SF21">
    <property type="entry name" value="SHORT-CHAIN DEHYDROGENASE REDUCTASE 3B-LIKE"/>
    <property type="match status" value="1"/>
</dbReference>
<dbReference type="PANTHER" id="PTHR42820">
    <property type="entry name" value="SHORT-CHAIN DEHYDROGENASE REDUCTASE"/>
    <property type="match status" value="1"/>
</dbReference>
<keyword evidence="4" id="KW-1185">Reference proteome</keyword>